<evidence type="ECO:0000256" key="4">
    <source>
        <dbReference type="ARBA" id="ARBA00012557"/>
    </source>
</evidence>
<keyword evidence="6" id="KW-0808">Transferase</keyword>
<evidence type="ECO:0000256" key="8">
    <source>
        <dbReference type="ARBA" id="ARBA00022741"/>
    </source>
</evidence>
<reference evidence="14" key="1">
    <citation type="journal article" date="2023" name="Mol. Biol. Evol.">
        <title>Third-Generation Sequencing Reveals the Adaptive Role of the Epigenome in Three Deep-Sea Polychaetes.</title>
        <authorList>
            <person name="Perez M."/>
            <person name="Aroh O."/>
            <person name="Sun Y."/>
            <person name="Lan Y."/>
            <person name="Juniper S.K."/>
            <person name="Young C.R."/>
            <person name="Angers B."/>
            <person name="Qian P.Y."/>
        </authorList>
    </citation>
    <scope>NUCLEOTIDE SEQUENCE</scope>
    <source>
        <strain evidence="14">R07B-5</strain>
    </source>
</reference>
<evidence type="ECO:0000313" key="14">
    <source>
        <dbReference type="EMBL" id="KAK2171440.1"/>
    </source>
</evidence>
<keyword evidence="8" id="KW-0547">Nucleotide-binding</keyword>
<evidence type="ECO:0000256" key="12">
    <source>
        <dbReference type="SAM" id="MobiDB-lite"/>
    </source>
</evidence>
<dbReference type="GO" id="GO:0016020">
    <property type="term" value="C:membrane"/>
    <property type="evidence" value="ECO:0007669"/>
    <property type="project" value="UniProtKB-SubCell"/>
</dbReference>
<organism evidence="14 15">
    <name type="scientific">Ridgeia piscesae</name>
    <name type="common">Tubeworm</name>
    <dbReference type="NCBI Taxonomy" id="27915"/>
    <lineage>
        <taxon>Eukaryota</taxon>
        <taxon>Metazoa</taxon>
        <taxon>Spiralia</taxon>
        <taxon>Lophotrochozoa</taxon>
        <taxon>Annelida</taxon>
        <taxon>Polychaeta</taxon>
        <taxon>Sedentaria</taxon>
        <taxon>Canalipalpata</taxon>
        <taxon>Sabellida</taxon>
        <taxon>Siboglinidae</taxon>
        <taxon>Ridgeia</taxon>
    </lineage>
</organism>
<evidence type="ECO:0000256" key="10">
    <source>
        <dbReference type="ARBA" id="ARBA00022989"/>
    </source>
</evidence>
<dbReference type="InterPro" id="IPR026050">
    <property type="entry name" value="C1GALT1/C1GALT1_chp1"/>
</dbReference>
<evidence type="ECO:0000313" key="15">
    <source>
        <dbReference type="Proteomes" id="UP001209878"/>
    </source>
</evidence>
<feature type="region of interest" description="Disordered" evidence="12">
    <location>
        <begin position="27"/>
        <end position="46"/>
    </location>
</feature>
<comment type="subcellular location">
    <subcellularLocation>
        <location evidence="1">Membrane</location>
        <topology evidence="1">Single-pass type II membrane protein</topology>
    </subcellularLocation>
</comment>
<keyword evidence="7" id="KW-0812">Transmembrane</keyword>
<comment type="caution">
    <text evidence="14">The sequence shown here is derived from an EMBL/GenBank/DDBJ whole genome shotgun (WGS) entry which is preliminary data.</text>
</comment>
<dbReference type="EMBL" id="JAODUO010001065">
    <property type="protein sequence ID" value="KAK2171440.1"/>
    <property type="molecule type" value="Genomic_DNA"/>
</dbReference>
<dbReference type="EC" id="2.4.1.122" evidence="4"/>
<dbReference type="PANTHER" id="PTHR23033">
    <property type="entry name" value="BETA1,3-GALACTOSYLTRANSFERASE"/>
    <property type="match status" value="1"/>
</dbReference>
<gene>
    <name evidence="14" type="ORF">NP493_1065g01034</name>
</gene>
<comment type="similarity">
    <text evidence="3">Belongs to the glycosyltransferase 31 family. Beta3-Gal-T subfamily.</text>
</comment>
<comment type="pathway">
    <text evidence="2">Protein modification; protein glycosylation.</text>
</comment>
<dbReference type="Pfam" id="PF02434">
    <property type="entry name" value="Fringe"/>
    <property type="match status" value="1"/>
</dbReference>
<name>A0AAD9KHW8_RIDPI</name>
<evidence type="ECO:0000256" key="1">
    <source>
        <dbReference type="ARBA" id="ARBA00004606"/>
    </source>
</evidence>
<keyword evidence="15" id="KW-1185">Reference proteome</keyword>
<evidence type="ECO:0000256" key="11">
    <source>
        <dbReference type="ARBA" id="ARBA00023136"/>
    </source>
</evidence>
<feature type="compositionally biased region" description="Low complexity" evidence="12">
    <location>
        <begin position="663"/>
        <end position="676"/>
    </location>
</feature>
<evidence type="ECO:0000256" key="5">
    <source>
        <dbReference type="ARBA" id="ARBA00022676"/>
    </source>
</evidence>
<dbReference type="FunFam" id="3.90.550.50:FF:000008">
    <property type="entry name" value="Beta-1,3-glucosyltransferase"/>
    <property type="match status" value="1"/>
</dbReference>
<dbReference type="GO" id="GO:0016263">
    <property type="term" value="F:glycoprotein-N-acetylgalactosamine 3-beta-galactosyltransferase activity"/>
    <property type="evidence" value="ECO:0007669"/>
    <property type="project" value="UniProtKB-EC"/>
</dbReference>
<evidence type="ECO:0000256" key="6">
    <source>
        <dbReference type="ARBA" id="ARBA00022679"/>
    </source>
</evidence>
<sequence length="683" mass="76610">MYQDKQVSDMATPVLYQDKQVSDTASPVLYHDKQVSDTASPGLYQDKQVSDTASPVLYQDKQVSDTATPVLDQDKQFSGTATPVLYQDKQVSDTATPVLYQDKQFSDTATPVLYQDKQFSDMATPVLYQDKQVSDMTTPVLYQGKQSQWPVIDLLHERWPVTGAWTILPVLSSILASRGSQKWLFISDVETRLNVTKLLQNLSGFNHSERLFIGRGLYDKEHTIIHHFNFPTPPLAYPDFAAGFLMSLELVKHVAERLSSVKQKSDFSIDVKYELALYIHDKGEGVPLTDVAFLCTTESKPECATTYTHTFPDCTPLYHIHLPKTDTSPSQTPLNHRHLSIADTCPLQAPLYHMHLPKTDTSPSQTPLHHRHLSIADISPSQTPLHYRHLAISDTSPLQTPLYHIHLPKTDTSSSQTPLHRRHLSITDTSPSQTLRHRRHFSITDNSPPQTPLTPHIKLTWGRQTRNIEYYSHQVDDTIPTIDLGIPNTEGGHCAKTHAILTRVHHRPGMKWLIIVDDDTLLSVPRLRRLLACYDPTEPVALGERYGYAVNTGQGYDYITGGGGMVFSQAAVHTLVEGNDCRCGVPNSPDDMHLGMCLKRFHIPLTHSPLFHQARPADYSPGYLSSQLPVSFHKHWNCDPYKEYAQWLAADDEPVDTDDGPQVVDTDGGPQPVDVDGGPHQEL</sequence>
<dbReference type="GO" id="GO:0000166">
    <property type="term" value="F:nucleotide binding"/>
    <property type="evidence" value="ECO:0007669"/>
    <property type="project" value="UniProtKB-KW"/>
</dbReference>
<evidence type="ECO:0000256" key="9">
    <source>
        <dbReference type="ARBA" id="ARBA00022968"/>
    </source>
</evidence>
<evidence type="ECO:0000256" key="2">
    <source>
        <dbReference type="ARBA" id="ARBA00004922"/>
    </source>
</evidence>
<feature type="region of interest" description="Disordered" evidence="12">
    <location>
        <begin position="651"/>
        <end position="683"/>
    </location>
</feature>
<dbReference type="Gene3D" id="3.90.550.50">
    <property type="match status" value="2"/>
</dbReference>
<evidence type="ECO:0000256" key="7">
    <source>
        <dbReference type="ARBA" id="ARBA00022692"/>
    </source>
</evidence>
<dbReference type="InterPro" id="IPR003378">
    <property type="entry name" value="Fringe-like_glycosylTrfase"/>
</dbReference>
<protein>
    <recommendedName>
        <fullName evidence="4">N-acetylgalactosaminide beta-1,3-galactosyltransferase</fullName>
        <ecNumber evidence="4">2.4.1.122</ecNumber>
    </recommendedName>
</protein>
<proteinExistence type="inferred from homology"/>
<keyword evidence="9" id="KW-0735">Signal-anchor</keyword>
<dbReference type="PANTHER" id="PTHR23033:SF14">
    <property type="entry name" value="GLYCOPROTEIN-N-ACETYLGALACTOSAMINE 3-BETA-GALACTOSYLTRANSFERASE 1-RELATED"/>
    <property type="match status" value="1"/>
</dbReference>
<evidence type="ECO:0000256" key="3">
    <source>
        <dbReference type="ARBA" id="ARBA00006462"/>
    </source>
</evidence>
<keyword evidence="10" id="KW-1133">Transmembrane helix</keyword>
<dbReference type="Proteomes" id="UP001209878">
    <property type="component" value="Unassembled WGS sequence"/>
</dbReference>
<keyword evidence="5" id="KW-0328">Glycosyltransferase</keyword>
<dbReference type="AlphaFoldDB" id="A0AAD9KHW8"/>
<accession>A0AAD9KHW8</accession>
<feature type="domain" description="Fringe-like glycosyltransferase" evidence="13">
    <location>
        <begin position="456"/>
        <end position="639"/>
    </location>
</feature>
<keyword evidence="11" id="KW-0472">Membrane</keyword>
<evidence type="ECO:0000259" key="13">
    <source>
        <dbReference type="Pfam" id="PF02434"/>
    </source>
</evidence>